<evidence type="ECO:0000313" key="9">
    <source>
        <dbReference type="EMBL" id="KAJ4355459.1"/>
    </source>
</evidence>
<comment type="caution">
    <text evidence="9">The sequence shown here is derived from an EMBL/GenBank/DDBJ whole genome shotgun (WGS) entry which is preliminary data.</text>
</comment>
<keyword evidence="2 7" id="KW-0812">Transmembrane</keyword>
<feature type="compositionally biased region" description="Low complexity" evidence="6">
    <location>
        <begin position="263"/>
        <end position="273"/>
    </location>
</feature>
<dbReference type="Pfam" id="PF20684">
    <property type="entry name" value="Fung_rhodopsin"/>
    <property type="match status" value="1"/>
</dbReference>
<dbReference type="GO" id="GO:0016020">
    <property type="term" value="C:membrane"/>
    <property type="evidence" value="ECO:0007669"/>
    <property type="project" value="UniProtKB-SubCell"/>
</dbReference>
<protein>
    <recommendedName>
        <fullName evidence="8">Rhodopsin domain-containing protein</fullName>
    </recommendedName>
</protein>
<evidence type="ECO:0000256" key="1">
    <source>
        <dbReference type="ARBA" id="ARBA00004141"/>
    </source>
</evidence>
<gene>
    <name evidence="9" type="ORF">N0V89_003475</name>
</gene>
<proteinExistence type="inferred from homology"/>
<dbReference type="PANTHER" id="PTHR33048">
    <property type="entry name" value="PTH11-LIKE INTEGRAL MEMBRANE PROTEIN (AFU_ORTHOLOGUE AFUA_5G11245)"/>
    <property type="match status" value="1"/>
</dbReference>
<keyword evidence="4 7" id="KW-0472">Membrane</keyword>
<feature type="domain" description="Rhodopsin" evidence="8">
    <location>
        <begin position="2"/>
        <end position="182"/>
    </location>
</feature>
<dbReference type="Proteomes" id="UP001140513">
    <property type="component" value="Unassembled WGS sequence"/>
</dbReference>
<comment type="subcellular location">
    <subcellularLocation>
        <location evidence="1">Membrane</location>
        <topology evidence="1">Multi-pass membrane protein</topology>
    </subcellularLocation>
</comment>
<dbReference type="EMBL" id="JAPEUX010000003">
    <property type="protein sequence ID" value="KAJ4355459.1"/>
    <property type="molecule type" value="Genomic_DNA"/>
</dbReference>
<evidence type="ECO:0000256" key="5">
    <source>
        <dbReference type="ARBA" id="ARBA00038359"/>
    </source>
</evidence>
<dbReference type="AlphaFoldDB" id="A0A9W8XN40"/>
<keyword evidence="10" id="KW-1185">Reference proteome</keyword>
<dbReference type="RefSeq" id="XP_056072585.1">
    <property type="nucleotide sequence ID" value="XM_056212277.1"/>
</dbReference>
<dbReference type="GeneID" id="80907005"/>
<dbReference type="PANTHER" id="PTHR33048:SF163">
    <property type="entry name" value="INTEGRAL MEMBRANE PROTEIN (AFU_ORTHOLOGUE AFUA_8G05510)"/>
    <property type="match status" value="1"/>
</dbReference>
<keyword evidence="3 7" id="KW-1133">Transmembrane helix</keyword>
<evidence type="ECO:0000259" key="8">
    <source>
        <dbReference type="Pfam" id="PF20684"/>
    </source>
</evidence>
<comment type="similarity">
    <text evidence="5">Belongs to the SAT4 family.</text>
</comment>
<name>A0A9W8XN40_9PLEO</name>
<feature type="transmembrane region" description="Helical" evidence="7">
    <location>
        <begin position="35"/>
        <end position="59"/>
    </location>
</feature>
<sequence length="273" mass="30564">MIFITQCLNVYAMFLVKASICAYLMALNFGPSYRVLIWISVVIVVLCNFVMMLILHFAFCRPYYSRWDFSVHQECWPAAVSEGTAYAQIAANVITDLIYAAAPIMYLRHVQLSKQTQWGVRIVFLLALVGTALSIAKIPITYKFLRSKEPMWDAIDLSICSTNEIAVGIVIANLPPLRKTINNILAKILPANFASTLGVTTRKQQSQSNPIASVYSMKGHTKLDNSADDESERYMLELEDRKASGSGIVKTTQVTIQDDARSNNRSYSSRDNV</sequence>
<dbReference type="InterPro" id="IPR052337">
    <property type="entry name" value="SAT4-like"/>
</dbReference>
<evidence type="ECO:0000256" key="6">
    <source>
        <dbReference type="SAM" id="MobiDB-lite"/>
    </source>
</evidence>
<accession>A0A9W8XN40</accession>
<feature type="region of interest" description="Disordered" evidence="6">
    <location>
        <begin position="251"/>
        <end position="273"/>
    </location>
</feature>
<evidence type="ECO:0000256" key="3">
    <source>
        <dbReference type="ARBA" id="ARBA00022989"/>
    </source>
</evidence>
<dbReference type="InterPro" id="IPR049326">
    <property type="entry name" value="Rhodopsin_dom_fungi"/>
</dbReference>
<evidence type="ECO:0000256" key="2">
    <source>
        <dbReference type="ARBA" id="ARBA00022692"/>
    </source>
</evidence>
<dbReference type="OrthoDB" id="4682787at2759"/>
<organism evidence="9 10">
    <name type="scientific">Didymosphaeria variabile</name>
    <dbReference type="NCBI Taxonomy" id="1932322"/>
    <lineage>
        <taxon>Eukaryota</taxon>
        <taxon>Fungi</taxon>
        <taxon>Dikarya</taxon>
        <taxon>Ascomycota</taxon>
        <taxon>Pezizomycotina</taxon>
        <taxon>Dothideomycetes</taxon>
        <taxon>Pleosporomycetidae</taxon>
        <taxon>Pleosporales</taxon>
        <taxon>Massarineae</taxon>
        <taxon>Didymosphaeriaceae</taxon>
        <taxon>Didymosphaeria</taxon>
    </lineage>
</organism>
<feature type="transmembrane region" description="Helical" evidence="7">
    <location>
        <begin position="118"/>
        <end position="136"/>
    </location>
</feature>
<evidence type="ECO:0000256" key="4">
    <source>
        <dbReference type="ARBA" id="ARBA00023136"/>
    </source>
</evidence>
<evidence type="ECO:0000313" key="10">
    <source>
        <dbReference type="Proteomes" id="UP001140513"/>
    </source>
</evidence>
<reference evidence="9" key="1">
    <citation type="submission" date="2022-10" db="EMBL/GenBank/DDBJ databases">
        <title>Tapping the CABI collections for fungal endophytes: first genome assemblies for Collariella, Neodidymelliopsis, Ascochyta clinopodiicola, Didymella pomorum, Didymosphaeria variabile, Neocosmospora piperis and Neocucurbitaria cava.</title>
        <authorList>
            <person name="Hill R."/>
        </authorList>
    </citation>
    <scope>NUCLEOTIDE SEQUENCE</scope>
    <source>
        <strain evidence="9">IMI 356815</strain>
    </source>
</reference>
<evidence type="ECO:0000256" key="7">
    <source>
        <dbReference type="SAM" id="Phobius"/>
    </source>
</evidence>
<feature type="transmembrane region" description="Helical" evidence="7">
    <location>
        <begin position="7"/>
        <end position="29"/>
    </location>
</feature>